<dbReference type="AlphaFoldDB" id="A0AAV0VH69"/>
<organism evidence="1 2">
    <name type="scientific">Macrosiphum euphorbiae</name>
    <name type="common">potato aphid</name>
    <dbReference type="NCBI Taxonomy" id="13131"/>
    <lineage>
        <taxon>Eukaryota</taxon>
        <taxon>Metazoa</taxon>
        <taxon>Ecdysozoa</taxon>
        <taxon>Arthropoda</taxon>
        <taxon>Hexapoda</taxon>
        <taxon>Insecta</taxon>
        <taxon>Pterygota</taxon>
        <taxon>Neoptera</taxon>
        <taxon>Paraneoptera</taxon>
        <taxon>Hemiptera</taxon>
        <taxon>Sternorrhyncha</taxon>
        <taxon>Aphidomorpha</taxon>
        <taxon>Aphidoidea</taxon>
        <taxon>Aphididae</taxon>
        <taxon>Macrosiphini</taxon>
        <taxon>Macrosiphum</taxon>
    </lineage>
</organism>
<name>A0AAV0VH69_9HEMI</name>
<dbReference type="EMBL" id="CARXXK010000001">
    <property type="protein sequence ID" value="CAI6343602.1"/>
    <property type="molecule type" value="Genomic_DNA"/>
</dbReference>
<keyword evidence="2" id="KW-1185">Reference proteome</keyword>
<accession>A0AAV0VH69</accession>
<reference evidence="1 2" key="1">
    <citation type="submission" date="2023-01" db="EMBL/GenBank/DDBJ databases">
        <authorList>
            <person name="Whitehead M."/>
        </authorList>
    </citation>
    <scope>NUCLEOTIDE SEQUENCE [LARGE SCALE GENOMIC DNA]</scope>
</reference>
<protein>
    <submittedName>
        <fullName evidence="1">Uncharacterized protein</fullName>
    </submittedName>
</protein>
<comment type="caution">
    <text evidence="1">The sequence shown here is derived from an EMBL/GenBank/DDBJ whole genome shotgun (WGS) entry which is preliminary data.</text>
</comment>
<sequence>MAEMARRMVSLKFDEVAIWLITRFRISIRSEFVLFMFVTLGDWTAFGGEQTWAYVRDLGWMIEVCGVEAGWSSRGCFCSEMLLWCRQDTSGR</sequence>
<evidence type="ECO:0000313" key="1">
    <source>
        <dbReference type="EMBL" id="CAI6343602.1"/>
    </source>
</evidence>
<proteinExistence type="predicted"/>
<dbReference type="Proteomes" id="UP001160148">
    <property type="component" value="Unassembled WGS sequence"/>
</dbReference>
<evidence type="ECO:0000313" key="2">
    <source>
        <dbReference type="Proteomes" id="UP001160148"/>
    </source>
</evidence>
<gene>
    <name evidence="1" type="ORF">MEUPH1_LOCUS843</name>
</gene>